<protein>
    <submittedName>
        <fullName evidence="3">Ribonuclease T2</fullName>
        <ecNumber evidence="3">3.1.27.1</ecNumber>
    </submittedName>
</protein>
<keyword evidence="4" id="KW-1185">Reference proteome</keyword>
<dbReference type="RefSeq" id="WP_096259307.1">
    <property type="nucleotide sequence ID" value="NZ_BDME01000002.1"/>
</dbReference>
<dbReference type="EC" id="3.1.27.1" evidence="3"/>
<organism evidence="3 4">
    <name type="scientific">Lebetimonas natsushimae</name>
    <dbReference type="NCBI Taxonomy" id="1936991"/>
    <lineage>
        <taxon>Bacteria</taxon>
        <taxon>Pseudomonadati</taxon>
        <taxon>Campylobacterota</taxon>
        <taxon>Epsilonproteobacteria</taxon>
        <taxon>Nautiliales</taxon>
        <taxon>Nautiliaceae</taxon>
        <taxon>Lebetimonas</taxon>
    </lineage>
</organism>
<evidence type="ECO:0000313" key="3">
    <source>
        <dbReference type="EMBL" id="GAX87832.1"/>
    </source>
</evidence>
<dbReference type="AlphaFoldDB" id="A0A292YA95"/>
<dbReference type="OrthoDB" id="4720638at2"/>
<dbReference type="PANTHER" id="PTHR11240">
    <property type="entry name" value="RIBONUCLEASE T2"/>
    <property type="match status" value="1"/>
</dbReference>
<dbReference type="InterPro" id="IPR018188">
    <property type="entry name" value="RNase_T2_His_AS_1"/>
</dbReference>
<evidence type="ECO:0000256" key="2">
    <source>
        <dbReference type="RuleBase" id="RU004328"/>
    </source>
</evidence>
<gene>
    <name evidence="3" type="ORF">LNAT_P1129</name>
</gene>
<dbReference type="PROSITE" id="PS00530">
    <property type="entry name" value="RNASE_T2_1"/>
    <property type="match status" value="1"/>
</dbReference>
<dbReference type="EMBL" id="BDME01000002">
    <property type="protein sequence ID" value="GAX87832.1"/>
    <property type="molecule type" value="Genomic_DNA"/>
</dbReference>
<dbReference type="InterPro" id="IPR036430">
    <property type="entry name" value="RNase_T2-like_sf"/>
</dbReference>
<accession>A0A292YA95</accession>
<dbReference type="InterPro" id="IPR033130">
    <property type="entry name" value="RNase_T2_His_AS_2"/>
</dbReference>
<name>A0A292YA95_9BACT</name>
<comment type="similarity">
    <text evidence="1 2">Belongs to the RNase T2 family.</text>
</comment>
<dbReference type="SUPFAM" id="SSF55895">
    <property type="entry name" value="Ribonuclease Rh-like"/>
    <property type="match status" value="1"/>
</dbReference>
<comment type="caution">
    <text evidence="3">The sequence shown here is derived from an EMBL/GenBank/DDBJ whole genome shotgun (WGS) entry which is preliminary data.</text>
</comment>
<dbReference type="InterPro" id="IPR001568">
    <property type="entry name" value="RNase_T2-like"/>
</dbReference>
<dbReference type="GO" id="GO:0003723">
    <property type="term" value="F:RNA binding"/>
    <property type="evidence" value="ECO:0007669"/>
    <property type="project" value="InterPro"/>
</dbReference>
<evidence type="ECO:0000256" key="1">
    <source>
        <dbReference type="ARBA" id="ARBA00007469"/>
    </source>
</evidence>
<reference evidence="3 4" key="1">
    <citation type="journal article" date="2017" name="Syst. Appl. Microbiol.">
        <title>Lebetimonas natsushimae sp. nov., a novel strictly anaerobic, moderately thermophilic chemoautotroph isolated from a deep-sea hydrothermal vent polychaete nest in the Mid-Okinawa Trough.</title>
        <authorList>
            <person name="Nagata R."/>
            <person name="Takaki Y."/>
            <person name="Tame A."/>
            <person name="Nunoura T."/>
            <person name="Muto H."/>
            <person name="Mino S."/>
            <person name="Sawayama S."/>
            <person name="Takai K."/>
            <person name="Nakagawa S."/>
        </authorList>
    </citation>
    <scope>NUCLEOTIDE SEQUENCE [LARGE SCALE GENOMIC DNA]</scope>
    <source>
        <strain evidence="3 4">HS1857</strain>
    </source>
</reference>
<dbReference type="Gene3D" id="3.90.730.10">
    <property type="entry name" value="Ribonuclease T2-like"/>
    <property type="match status" value="1"/>
</dbReference>
<dbReference type="Proteomes" id="UP000217944">
    <property type="component" value="Unassembled WGS sequence"/>
</dbReference>
<evidence type="ECO:0000313" key="4">
    <source>
        <dbReference type="Proteomes" id="UP000217944"/>
    </source>
</evidence>
<dbReference type="GO" id="GO:0006401">
    <property type="term" value="P:RNA catabolic process"/>
    <property type="evidence" value="ECO:0007669"/>
    <property type="project" value="UniProtKB-ARBA"/>
</dbReference>
<keyword evidence="3" id="KW-0378">Hydrolase</keyword>
<dbReference type="GO" id="GO:0033897">
    <property type="term" value="F:ribonuclease T2 activity"/>
    <property type="evidence" value="ECO:0007669"/>
    <property type="project" value="InterPro"/>
</dbReference>
<dbReference type="GO" id="GO:0016787">
    <property type="term" value="F:hydrolase activity"/>
    <property type="evidence" value="ECO:0007669"/>
    <property type="project" value="UniProtKB-KW"/>
</dbReference>
<dbReference type="Pfam" id="PF00445">
    <property type="entry name" value="Ribonuclease_T2"/>
    <property type="match status" value="1"/>
</dbReference>
<dbReference type="PROSITE" id="PS00531">
    <property type="entry name" value="RNASE_T2_2"/>
    <property type="match status" value="1"/>
</dbReference>
<sequence length="209" mass="24391">MKKLLTLFLILGSLLYAISTENILALSWQNGFCKVHPRNPACLNRHRGDYSLTNFTLHGLWPKKEYCAYKPMNLDKRFMKILEKFMPAAKFGLAKHEWKKHGVCFGTDAKTYFLTSIKLTQQFNESLFRQFFVMHMGQSVSLQRLRMIFRDVFGKGNSRKFQLVCEDGYITEIRINLKGDPVKKDLYELIDSAKEMHKKQCQRGIIALP</sequence>
<dbReference type="PANTHER" id="PTHR11240:SF22">
    <property type="entry name" value="RIBONUCLEASE T2"/>
    <property type="match status" value="1"/>
</dbReference>
<proteinExistence type="inferred from homology"/>